<dbReference type="Proteomes" id="UP000290106">
    <property type="component" value="Unassembled WGS sequence"/>
</dbReference>
<evidence type="ECO:0000313" key="1">
    <source>
        <dbReference type="EMBL" id="RXS76634.1"/>
    </source>
</evidence>
<comment type="caution">
    <text evidence="1">The sequence shown here is derived from an EMBL/GenBank/DDBJ whole genome shotgun (WGS) entry which is preliminary data.</text>
</comment>
<evidence type="ECO:0000313" key="2">
    <source>
        <dbReference type="Proteomes" id="UP000290106"/>
    </source>
</evidence>
<keyword evidence="2" id="KW-1185">Reference proteome</keyword>
<organism evidence="1 2">
    <name type="scientific">Blautia faecicola</name>
    <dbReference type="NCBI Taxonomy" id="2509240"/>
    <lineage>
        <taxon>Bacteria</taxon>
        <taxon>Bacillati</taxon>
        <taxon>Bacillota</taxon>
        <taxon>Clostridia</taxon>
        <taxon>Lachnospirales</taxon>
        <taxon>Lachnospiraceae</taxon>
        <taxon>Blautia</taxon>
    </lineage>
</organism>
<dbReference type="EMBL" id="SDKC01000001">
    <property type="protein sequence ID" value="RXS76634.1"/>
    <property type="molecule type" value="Genomic_DNA"/>
</dbReference>
<name>A0A4Q1RLC1_9FIRM</name>
<sequence>MHRWSPEICRCHCHTGA</sequence>
<protein>
    <submittedName>
        <fullName evidence="1">Uncharacterized protein</fullName>
    </submittedName>
</protein>
<gene>
    <name evidence="1" type="ORF">ETP43_02675</name>
</gene>
<accession>A0A4Q1RLC1</accession>
<reference evidence="1 2" key="1">
    <citation type="submission" date="2019-01" db="EMBL/GenBank/DDBJ databases">
        <title>Blautia sp. nov. KGMB01111 isolated human feces.</title>
        <authorList>
            <person name="Park J.-E."/>
            <person name="Kim J.-S."/>
            <person name="Park S.-H."/>
        </authorList>
    </citation>
    <scope>NUCLEOTIDE SEQUENCE [LARGE SCALE GENOMIC DNA]</scope>
    <source>
        <strain evidence="1 2">KGMB01111</strain>
    </source>
</reference>
<proteinExistence type="predicted"/>
<dbReference type="AlphaFoldDB" id="A0A4Q1RLC1"/>